<reference evidence="1" key="1">
    <citation type="submission" date="2021-01" db="EMBL/GenBank/DDBJ databases">
        <authorList>
            <person name="Sun Q."/>
        </authorList>
    </citation>
    <scope>NUCLEOTIDE SEQUENCE</scope>
    <source>
        <strain evidence="1">YIM B02566</strain>
    </source>
</reference>
<evidence type="ECO:0000313" key="1">
    <source>
        <dbReference type="EMBL" id="MBK1865830.1"/>
    </source>
</evidence>
<protein>
    <submittedName>
        <fullName evidence="1">Aldo/keto reductase</fullName>
    </submittedName>
</protein>
<gene>
    <name evidence="1" type="ORF">JHL16_05665</name>
</gene>
<sequence length="272" mass="30191">MSIYFQNGFERVFGTYPLKGEELAHAVAAAVGVGYRAFDTAQMYGNEADLGTALARLKLPREELCIATKVHPDNFPKERFIASVRQSLEDLRLDYADILFLHWPPVGGDIRPSLELLEEAHRLGLARNIAVSNYTVAMMREAKKLVAAPIASNQVEFHPLLDQSKLLAGAAETGISLSAYCSVARGKVFDYPLFKELGEAYGRLPGQIVLRWILQMGVAVNTMSTKPANIHANFGVMDFTLSSIDMARITELTKTNYRIVTQDLVKWAPAWD</sequence>
<dbReference type="EMBL" id="JAENHL010000006">
    <property type="protein sequence ID" value="MBK1865830.1"/>
    <property type="molecule type" value="Genomic_DNA"/>
</dbReference>
<evidence type="ECO:0000313" key="2">
    <source>
        <dbReference type="Proteomes" id="UP000616151"/>
    </source>
</evidence>
<accession>A0ACC5QZM4</accession>
<keyword evidence="2" id="KW-1185">Reference proteome</keyword>
<proteinExistence type="predicted"/>
<comment type="caution">
    <text evidence="1">The sequence shown here is derived from an EMBL/GenBank/DDBJ whole genome shotgun (WGS) entry which is preliminary data.</text>
</comment>
<name>A0ACC5QZM4_9HYPH</name>
<organism evidence="1 2">
    <name type="scientific">Taklimakanibacter albus</name>
    <dbReference type="NCBI Taxonomy" id="2800327"/>
    <lineage>
        <taxon>Bacteria</taxon>
        <taxon>Pseudomonadati</taxon>
        <taxon>Pseudomonadota</taxon>
        <taxon>Alphaproteobacteria</taxon>
        <taxon>Hyphomicrobiales</taxon>
        <taxon>Aestuariivirgaceae</taxon>
        <taxon>Taklimakanibacter</taxon>
    </lineage>
</organism>
<dbReference type="Proteomes" id="UP000616151">
    <property type="component" value="Unassembled WGS sequence"/>
</dbReference>